<dbReference type="InterPro" id="IPR050832">
    <property type="entry name" value="Bact_Acetyltransf"/>
</dbReference>
<dbReference type="PROSITE" id="PS51186">
    <property type="entry name" value="GNAT"/>
    <property type="match status" value="1"/>
</dbReference>
<evidence type="ECO:0000259" key="3">
    <source>
        <dbReference type="PROSITE" id="PS51186"/>
    </source>
</evidence>
<dbReference type="Gene3D" id="3.40.630.30">
    <property type="match status" value="1"/>
</dbReference>
<keyword evidence="1 4" id="KW-0808">Transferase</keyword>
<organism evidence="4 5">
    <name type="scientific">Phenylobacterium soli</name>
    <dbReference type="NCBI Taxonomy" id="2170551"/>
    <lineage>
        <taxon>Bacteria</taxon>
        <taxon>Pseudomonadati</taxon>
        <taxon>Pseudomonadota</taxon>
        <taxon>Alphaproteobacteria</taxon>
        <taxon>Caulobacterales</taxon>
        <taxon>Caulobacteraceae</taxon>
        <taxon>Phenylobacterium</taxon>
    </lineage>
</organism>
<dbReference type="RefSeq" id="WP_111528112.1">
    <property type="nucleotide sequence ID" value="NZ_JBHRSG010000004.1"/>
</dbReference>
<evidence type="ECO:0000313" key="5">
    <source>
        <dbReference type="Proteomes" id="UP000249254"/>
    </source>
</evidence>
<keyword evidence="2" id="KW-0012">Acyltransferase</keyword>
<dbReference type="CDD" id="cd04301">
    <property type="entry name" value="NAT_SF"/>
    <property type="match status" value="1"/>
</dbReference>
<reference evidence="5" key="1">
    <citation type="submission" date="2018-05" db="EMBL/GenBank/DDBJ databases">
        <authorList>
            <person name="Li X."/>
        </authorList>
    </citation>
    <scope>NUCLEOTIDE SEQUENCE [LARGE SCALE GENOMIC DNA]</scope>
    <source>
        <strain evidence="5">LX32</strain>
    </source>
</reference>
<gene>
    <name evidence="4" type="ORF">DJ017_07420</name>
</gene>
<dbReference type="GO" id="GO:0016747">
    <property type="term" value="F:acyltransferase activity, transferring groups other than amino-acyl groups"/>
    <property type="evidence" value="ECO:0007669"/>
    <property type="project" value="InterPro"/>
</dbReference>
<dbReference type="SUPFAM" id="SSF55729">
    <property type="entry name" value="Acyl-CoA N-acyltransferases (Nat)"/>
    <property type="match status" value="1"/>
</dbReference>
<evidence type="ECO:0000256" key="2">
    <source>
        <dbReference type="ARBA" id="ARBA00023315"/>
    </source>
</evidence>
<dbReference type="PANTHER" id="PTHR43877">
    <property type="entry name" value="AMINOALKYLPHOSPHONATE N-ACETYLTRANSFERASE-RELATED-RELATED"/>
    <property type="match status" value="1"/>
</dbReference>
<keyword evidence="5" id="KW-1185">Reference proteome</keyword>
<dbReference type="InterPro" id="IPR000182">
    <property type="entry name" value="GNAT_dom"/>
</dbReference>
<dbReference type="Proteomes" id="UP000249254">
    <property type="component" value="Unassembled WGS sequence"/>
</dbReference>
<protein>
    <submittedName>
        <fullName evidence="4">GNAT family N-acetyltransferase</fullName>
    </submittedName>
</protein>
<comment type="caution">
    <text evidence="4">The sequence shown here is derived from an EMBL/GenBank/DDBJ whole genome shotgun (WGS) entry which is preliminary data.</text>
</comment>
<accession>A0A328AIL7</accession>
<proteinExistence type="predicted"/>
<name>A0A328AIL7_9CAUL</name>
<dbReference type="Pfam" id="PF00583">
    <property type="entry name" value="Acetyltransf_1"/>
    <property type="match status" value="1"/>
</dbReference>
<evidence type="ECO:0000313" key="4">
    <source>
        <dbReference type="EMBL" id="RAK54361.1"/>
    </source>
</evidence>
<dbReference type="InterPro" id="IPR016181">
    <property type="entry name" value="Acyl_CoA_acyltransferase"/>
</dbReference>
<dbReference type="EMBL" id="QFYQ01000001">
    <property type="protein sequence ID" value="RAK54361.1"/>
    <property type="molecule type" value="Genomic_DNA"/>
</dbReference>
<evidence type="ECO:0000256" key="1">
    <source>
        <dbReference type="ARBA" id="ARBA00022679"/>
    </source>
</evidence>
<dbReference type="AlphaFoldDB" id="A0A328AIL7"/>
<sequence length="152" mass="16951">MHGLRPVGAADLDLICRHRREMFMASGRAEEVVAPMDAPFRAWLHPRLASGAYFGWIAEADGAPIGGLGMMEIDWPPHPSHPTQDRRGYILNVYVEPAHRGQGVAQALMARATEEGRRRGLDLMVLHATAMGRPLYERLGWAQTSEMSLRPR</sequence>
<dbReference type="OrthoDB" id="273614at2"/>
<feature type="domain" description="N-acetyltransferase" evidence="3">
    <location>
        <begin position="2"/>
        <end position="152"/>
    </location>
</feature>